<gene>
    <name evidence="1" type="ORF">O181_060501</name>
</gene>
<protein>
    <submittedName>
        <fullName evidence="1">Uncharacterized protein</fullName>
    </submittedName>
</protein>
<sequence length="143" mass="16534">MGQEILKEVPKLKEWPNLSGEGEYDYMEFIRGIDMLKEDFESPERLVKEIFNTLFTRSAHRWYIKLRQAHGVTTTSLTFLLDGCGNPTWSQVGSNWSCHIFYGQLAPLGVPWRPCHNTFQWPYPAVIGLFGQFPLHQPPGLHL</sequence>
<keyword evidence="2" id="KW-1185">Reference proteome</keyword>
<evidence type="ECO:0000313" key="1">
    <source>
        <dbReference type="EMBL" id="MBW0520786.1"/>
    </source>
</evidence>
<dbReference type="EMBL" id="AVOT02028342">
    <property type="protein sequence ID" value="MBW0520786.1"/>
    <property type="molecule type" value="Genomic_DNA"/>
</dbReference>
<dbReference type="OrthoDB" id="2507294at2759"/>
<name>A0A9Q3EE99_9BASI</name>
<reference evidence="1" key="1">
    <citation type="submission" date="2021-03" db="EMBL/GenBank/DDBJ databases">
        <title>Draft genome sequence of rust myrtle Austropuccinia psidii MF-1, a brazilian biotype.</title>
        <authorList>
            <person name="Quecine M.C."/>
            <person name="Pachon D.M.R."/>
            <person name="Bonatelli M.L."/>
            <person name="Correr F.H."/>
            <person name="Franceschini L.M."/>
            <person name="Leite T.F."/>
            <person name="Margarido G.R.A."/>
            <person name="Almeida C.A."/>
            <person name="Ferrarezi J.A."/>
            <person name="Labate C.A."/>
        </authorList>
    </citation>
    <scope>NUCLEOTIDE SEQUENCE</scope>
    <source>
        <strain evidence="1">MF-1</strain>
    </source>
</reference>
<dbReference type="AlphaFoldDB" id="A0A9Q3EE99"/>
<accession>A0A9Q3EE99</accession>
<dbReference type="Proteomes" id="UP000765509">
    <property type="component" value="Unassembled WGS sequence"/>
</dbReference>
<evidence type="ECO:0000313" key="2">
    <source>
        <dbReference type="Proteomes" id="UP000765509"/>
    </source>
</evidence>
<comment type="caution">
    <text evidence="1">The sequence shown here is derived from an EMBL/GenBank/DDBJ whole genome shotgun (WGS) entry which is preliminary data.</text>
</comment>
<proteinExistence type="predicted"/>
<organism evidence="1 2">
    <name type="scientific">Austropuccinia psidii MF-1</name>
    <dbReference type="NCBI Taxonomy" id="1389203"/>
    <lineage>
        <taxon>Eukaryota</taxon>
        <taxon>Fungi</taxon>
        <taxon>Dikarya</taxon>
        <taxon>Basidiomycota</taxon>
        <taxon>Pucciniomycotina</taxon>
        <taxon>Pucciniomycetes</taxon>
        <taxon>Pucciniales</taxon>
        <taxon>Sphaerophragmiaceae</taxon>
        <taxon>Austropuccinia</taxon>
    </lineage>
</organism>